<dbReference type="GO" id="GO:0008033">
    <property type="term" value="P:tRNA processing"/>
    <property type="evidence" value="ECO:0007669"/>
    <property type="project" value="UniProtKB-KW"/>
</dbReference>
<dbReference type="GO" id="GO:0004674">
    <property type="term" value="F:protein serine/threonine kinase activity"/>
    <property type="evidence" value="ECO:0007669"/>
    <property type="project" value="UniProtKB-KW"/>
</dbReference>
<dbReference type="GO" id="GO:0016787">
    <property type="term" value="F:hydrolase activity"/>
    <property type="evidence" value="ECO:0007669"/>
    <property type="project" value="UniProtKB-KW"/>
</dbReference>
<accession>A0AAE1TVB0</accession>
<comment type="catalytic activity">
    <reaction evidence="14">
        <text>L-seryl-[protein] + ATP = O-phospho-L-seryl-[protein] + ADP + H(+)</text>
        <dbReference type="Rhea" id="RHEA:17989"/>
        <dbReference type="Rhea" id="RHEA-COMP:9863"/>
        <dbReference type="Rhea" id="RHEA-COMP:11604"/>
        <dbReference type="ChEBI" id="CHEBI:15378"/>
        <dbReference type="ChEBI" id="CHEBI:29999"/>
        <dbReference type="ChEBI" id="CHEBI:30616"/>
        <dbReference type="ChEBI" id="CHEBI:83421"/>
        <dbReference type="ChEBI" id="CHEBI:456216"/>
        <dbReference type="EC" id="2.7.11.1"/>
    </reaction>
</comment>
<dbReference type="GO" id="GO:0070525">
    <property type="term" value="P:tRNA threonylcarbamoyladenosine metabolic process"/>
    <property type="evidence" value="ECO:0007669"/>
    <property type="project" value="TreeGrafter"/>
</dbReference>
<evidence type="ECO:0000256" key="4">
    <source>
        <dbReference type="ARBA" id="ARBA00022527"/>
    </source>
</evidence>
<keyword evidence="22" id="KW-1185">Reference proteome</keyword>
<sequence length="252" mass="28694">MIRSILPIIIIGEKKIDKTRKNTIIRVNKMRRELVTQGAEGRVYNAEWLGGSVIIKQRFPKQYRHPDLDAHITRERMKAEARALTRCRICGIKTPVVFDVDFEKNEIILENIPQSMTVRNYIYEAAKNNILMDSELMLDLAEKIGQVLAKLHSNHIIHGDLTTSNMLLVPPYESSDIILIDFGLSSIDERAEDKAVDLYVLERAILSTHPNTEPFVAQALSVYELSGGKVAKDVIKRLDEVKLRGRKKLCFG</sequence>
<evidence type="ECO:0000256" key="17">
    <source>
        <dbReference type="ARBA" id="ARBA00079584"/>
    </source>
</evidence>
<evidence type="ECO:0000256" key="3">
    <source>
        <dbReference type="ARBA" id="ARBA00012513"/>
    </source>
</evidence>
<dbReference type="SUPFAM" id="SSF56112">
    <property type="entry name" value="Protein kinase-like (PK-like)"/>
    <property type="match status" value="1"/>
</dbReference>
<evidence type="ECO:0000256" key="2">
    <source>
        <dbReference type="ARBA" id="ARBA00010630"/>
    </source>
</evidence>
<dbReference type="EMBL" id="JAWZYT010003306">
    <property type="protein sequence ID" value="KAK4299072.1"/>
    <property type="molecule type" value="Genomic_DNA"/>
</dbReference>
<keyword evidence="11" id="KW-0067">ATP-binding</keyword>
<dbReference type="GO" id="GO:0005634">
    <property type="term" value="C:nucleus"/>
    <property type="evidence" value="ECO:0007669"/>
    <property type="project" value="UniProtKB-SubCell"/>
</dbReference>
<dbReference type="NCBIfam" id="TIGR03724">
    <property type="entry name" value="arch_bud32"/>
    <property type="match status" value="1"/>
</dbReference>
<protein>
    <recommendedName>
        <fullName evidence="3">non-specific serine/threonine protein kinase</fullName>
        <ecNumber evidence="3">2.7.11.1</ecNumber>
    </recommendedName>
    <alternativeName>
        <fullName evidence="17">Nori-2</fullName>
    </alternativeName>
    <alternativeName>
        <fullName evidence="18">TP53-regulating kinase</fullName>
    </alternativeName>
    <alternativeName>
        <fullName evidence="19">p53-related protein kinase</fullName>
    </alternativeName>
</protein>
<dbReference type="Gene3D" id="3.30.200.20">
    <property type="entry name" value="Phosphorylase Kinase, domain 1"/>
    <property type="match status" value="1"/>
</dbReference>
<evidence type="ECO:0000256" key="13">
    <source>
        <dbReference type="ARBA" id="ARBA00047899"/>
    </source>
</evidence>
<dbReference type="PANTHER" id="PTHR12209:SF0">
    <property type="entry name" value="EKC_KEOPS COMPLEX SUBUNIT TP53RK"/>
    <property type="match status" value="1"/>
</dbReference>
<dbReference type="EC" id="2.7.11.1" evidence="3"/>
<evidence type="ECO:0000256" key="14">
    <source>
        <dbReference type="ARBA" id="ARBA00048679"/>
    </source>
</evidence>
<dbReference type="Gene3D" id="1.10.510.10">
    <property type="entry name" value="Transferase(Phosphotransferase) domain 1"/>
    <property type="match status" value="1"/>
</dbReference>
<evidence type="ECO:0000313" key="21">
    <source>
        <dbReference type="EMBL" id="KAK4299072.1"/>
    </source>
</evidence>
<comment type="function">
    <text evidence="15">Component of the EKC/KEOPS complex that is required for the formation of a threonylcarbamoyl group on adenosine at position 37 (t(6)A37) in tRNAs that read codons beginning with adenine. The complex is probably involved in the transfer of the threonylcarbamoyl moiety of threonylcarbamoyl-AMP (TC-AMP) to the N6 group of A37. TP53RK has ATPase activity in the context of the EKC/KEOPS complex and likely plays a supporting role to the catalytic subunit OSGEP. Atypical protein kinase that phosphorylates 'Ser-15' of p53/TP53 protein and may therefore participate in its activation.</text>
</comment>
<dbReference type="GO" id="GO:0005524">
    <property type="term" value="F:ATP binding"/>
    <property type="evidence" value="ECO:0007669"/>
    <property type="project" value="UniProtKB-KW"/>
</dbReference>
<evidence type="ECO:0000256" key="1">
    <source>
        <dbReference type="ARBA" id="ARBA00004123"/>
    </source>
</evidence>
<keyword evidence="10" id="KW-0378">Hydrolase</keyword>
<dbReference type="InterPro" id="IPR011009">
    <property type="entry name" value="Kinase-like_dom_sf"/>
</dbReference>
<dbReference type="FunFam" id="1.10.510.10:FF:000323">
    <property type="entry name" value="TP53-regulating kinase, putative"/>
    <property type="match status" value="1"/>
</dbReference>
<comment type="subunit">
    <text evidence="16">Component of the EKC/KEOPS complex composed of at least GON7, TP53RK, TPRKB, OSGEP and LAGE3; the whole complex dimerizes.</text>
</comment>
<evidence type="ECO:0000256" key="18">
    <source>
        <dbReference type="ARBA" id="ARBA00080585"/>
    </source>
</evidence>
<dbReference type="PANTHER" id="PTHR12209">
    <property type="entry name" value="NON-SPECIFIC SERINE/THREONINE PROTEIN KINASE"/>
    <property type="match status" value="1"/>
</dbReference>
<dbReference type="GO" id="GO:0005829">
    <property type="term" value="C:cytosol"/>
    <property type="evidence" value="ECO:0007669"/>
    <property type="project" value="TreeGrafter"/>
</dbReference>
<reference evidence="21" key="1">
    <citation type="submission" date="2023-11" db="EMBL/GenBank/DDBJ databases">
        <title>Genome assemblies of two species of porcelain crab, Petrolisthes cinctipes and Petrolisthes manimaculis (Anomura: Porcellanidae).</title>
        <authorList>
            <person name="Angst P."/>
        </authorList>
    </citation>
    <scope>NUCLEOTIDE SEQUENCE</scope>
    <source>
        <strain evidence="21">PB745_02</strain>
        <tissue evidence="21">Gill</tissue>
    </source>
</reference>
<evidence type="ECO:0000313" key="22">
    <source>
        <dbReference type="Proteomes" id="UP001292094"/>
    </source>
</evidence>
<comment type="subcellular location">
    <subcellularLocation>
        <location evidence="1">Nucleus</location>
    </subcellularLocation>
</comment>
<comment type="caution">
    <text evidence="21">The sequence shown here is derived from an EMBL/GenBank/DDBJ whole genome shotgun (WGS) entry which is preliminary data.</text>
</comment>
<evidence type="ECO:0000256" key="6">
    <source>
        <dbReference type="ARBA" id="ARBA00022679"/>
    </source>
</evidence>
<dbReference type="InterPro" id="IPR000719">
    <property type="entry name" value="Prot_kinase_dom"/>
</dbReference>
<evidence type="ECO:0000259" key="20">
    <source>
        <dbReference type="PROSITE" id="PS50011"/>
    </source>
</evidence>
<evidence type="ECO:0000256" key="12">
    <source>
        <dbReference type="ARBA" id="ARBA00023242"/>
    </source>
</evidence>
<dbReference type="Proteomes" id="UP001292094">
    <property type="component" value="Unassembled WGS sequence"/>
</dbReference>
<comment type="catalytic activity">
    <reaction evidence="13">
        <text>L-threonyl-[protein] + ATP = O-phospho-L-threonyl-[protein] + ADP + H(+)</text>
        <dbReference type="Rhea" id="RHEA:46608"/>
        <dbReference type="Rhea" id="RHEA-COMP:11060"/>
        <dbReference type="Rhea" id="RHEA-COMP:11605"/>
        <dbReference type="ChEBI" id="CHEBI:15378"/>
        <dbReference type="ChEBI" id="CHEBI:30013"/>
        <dbReference type="ChEBI" id="CHEBI:30616"/>
        <dbReference type="ChEBI" id="CHEBI:61977"/>
        <dbReference type="ChEBI" id="CHEBI:456216"/>
        <dbReference type="EC" id="2.7.11.1"/>
    </reaction>
</comment>
<dbReference type="PROSITE" id="PS00109">
    <property type="entry name" value="PROTEIN_KINASE_TYR"/>
    <property type="match status" value="1"/>
</dbReference>
<gene>
    <name evidence="21" type="ORF">Pmani_028624</name>
</gene>
<keyword evidence="4" id="KW-0723">Serine/threonine-protein kinase</keyword>
<evidence type="ECO:0000256" key="15">
    <source>
        <dbReference type="ARBA" id="ARBA00056624"/>
    </source>
</evidence>
<evidence type="ECO:0000256" key="9">
    <source>
        <dbReference type="ARBA" id="ARBA00022777"/>
    </source>
</evidence>
<dbReference type="Pfam" id="PF06293">
    <property type="entry name" value="Kdo"/>
    <property type="match status" value="1"/>
</dbReference>
<proteinExistence type="inferred from homology"/>
<keyword evidence="7" id="KW-0819">tRNA processing</keyword>
<evidence type="ECO:0000256" key="5">
    <source>
        <dbReference type="ARBA" id="ARBA00022553"/>
    </source>
</evidence>
<keyword evidence="9" id="KW-0418">Kinase</keyword>
<organism evidence="21 22">
    <name type="scientific">Petrolisthes manimaculis</name>
    <dbReference type="NCBI Taxonomy" id="1843537"/>
    <lineage>
        <taxon>Eukaryota</taxon>
        <taxon>Metazoa</taxon>
        <taxon>Ecdysozoa</taxon>
        <taxon>Arthropoda</taxon>
        <taxon>Crustacea</taxon>
        <taxon>Multicrustacea</taxon>
        <taxon>Malacostraca</taxon>
        <taxon>Eumalacostraca</taxon>
        <taxon>Eucarida</taxon>
        <taxon>Decapoda</taxon>
        <taxon>Pleocyemata</taxon>
        <taxon>Anomura</taxon>
        <taxon>Galatheoidea</taxon>
        <taxon>Porcellanidae</taxon>
        <taxon>Petrolisthes</taxon>
    </lineage>
</organism>
<name>A0AAE1TVB0_9EUCA</name>
<dbReference type="InterPro" id="IPR008266">
    <property type="entry name" value="Tyr_kinase_AS"/>
</dbReference>
<evidence type="ECO:0000256" key="7">
    <source>
        <dbReference type="ARBA" id="ARBA00022694"/>
    </source>
</evidence>
<dbReference type="SMART" id="SM00220">
    <property type="entry name" value="S_TKc"/>
    <property type="match status" value="1"/>
</dbReference>
<keyword evidence="5" id="KW-0597">Phosphoprotein</keyword>
<dbReference type="InterPro" id="IPR022495">
    <property type="entry name" value="Bud32"/>
</dbReference>
<feature type="domain" description="Protein kinase" evidence="20">
    <location>
        <begin position="29"/>
        <end position="252"/>
    </location>
</feature>
<evidence type="ECO:0000256" key="11">
    <source>
        <dbReference type="ARBA" id="ARBA00022840"/>
    </source>
</evidence>
<dbReference type="AlphaFoldDB" id="A0AAE1TVB0"/>
<evidence type="ECO:0000256" key="16">
    <source>
        <dbReference type="ARBA" id="ARBA00062157"/>
    </source>
</evidence>
<evidence type="ECO:0000256" key="10">
    <source>
        <dbReference type="ARBA" id="ARBA00022801"/>
    </source>
</evidence>
<evidence type="ECO:0000256" key="19">
    <source>
        <dbReference type="ARBA" id="ARBA00081359"/>
    </source>
</evidence>
<keyword evidence="6" id="KW-0808">Transferase</keyword>
<evidence type="ECO:0000256" key="8">
    <source>
        <dbReference type="ARBA" id="ARBA00022741"/>
    </source>
</evidence>
<comment type="similarity">
    <text evidence="2">Belongs to the protein kinase superfamily. BUD32 family.</text>
</comment>
<dbReference type="FunFam" id="3.30.200.20:FF:000201">
    <property type="entry name" value="TP53-regulating kinase isoform X1"/>
    <property type="match status" value="1"/>
</dbReference>
<dbReference type="GO" id="GO:0000408">
    <property type="term" value="C:EKC/KEOPS complex"/>
    <property type="evidence" value="ECO:0007669"/>
    <property type="project" value="TreeGrafter"/>
</dbReference>
<keyword evidence="8" id="KW-0547">Nucleotide-binding</keyword>
<keyword evidence="12" id="KW-0539">Nucleus</keyword>
<dbReference type="PROSITE" id="PS50011">
    <property type="entry name" value="PROTEIN_KINASE_DOM"/>
    <property type="match status" value="1"/>
</dbReference>